<dbReference type="InterPro" id="IPR038084">
    <property type="entry name" value="PduO/GlcC-like_sf"/>
</dbReference>
<proteinExistence type="predicted"/>
<protein>
    <submittedName>
        <fullName evidence="1">Heme-binding protein</fullName>
    </submittedName>
</protein>
<dbReference type="RefSeq" id="WP_179917082.1">
    <property type="nucleotide sequence ID" value="NZ_JACCDE010000037.1"/>
</dbReference>
<dbReference type="SUPFAM" id="SSF143744">
    <property type="entry name" value="GlcG-like"/>
    <property type="match status" value="1"/>
</dbReference>
<dbReference type="Proteomes" id="UP000526892">
    <property type="component" value="Unassembled WGS sequence"/>
</dbReference>
<dbReference type="PANTHER" id="PTHR34309">
    <property type="entry name" value="SLR1406 PROTEIN"/>
    <property type="match status" value="1"/>
</dbReference>
<name>A0A7Z0LWV5_9GAMM</name>
<dbReference type="Gene3D" id="3.30.450.150">
    <property type="entry name" value="Haem-degrading domain"/>
    <property type="match status" value="1"/>
</dbReference>
<gene>
    <name evidence="1" type="ORF">HZS80_19870</name>
</gene>
<reference evidence="1 2" key="1">
    <citation type="journal article" date="2003" name="Extremophiles">
        <title>Halomonas glaciei sp. nov. isolated from fast ice of Adelie Land, Antarctica.</title>
        <authorList>
            <person name="Reddy G.S."/>
            <person name="Raghavan P.U."/>
            <person name="Sarita N.B."/>
            <person name="Prakash J.S."/>
            <person name="Nagesh N."/>
            <person name="Delille D."/>
            <person name="Shivaji S."/>
        </authorList>
    </citation>
    <scope>NUCLEOTIDE SEQUENCE [LARGE SCALE GENOMIC DNA]</scope>
    <source>
        <strain evidence="1 2">DD39</strain>
    </source>
</reference>
<dbReference type="PANTHER" id="PTHR34309:SF1">
    <property type="entry name" value="PROTEIN GLCG"/>
    <property type="match status" value="1"/>
</dbReference>
<dbReference type="AlphaFoldDB" id="A0A7Z0LWV5"/>
<sequence>MSESTLAKHSLSNRGVLRVFQADMNVAESLSVAQNIAITDDGGNLLTFVRMEGTKLLSKETAISKAMSTTSIRKSMAQLNPTLELELIIAAGGRLINIEGGQALIVANYCVGGTGVDSSTGQQGIVIANAEAAALISEEPEL</sequence>
<accession>A0A7Z0LWV5</accession>
<organism evidence="1 2">
    <name type="scientific">Vreelandella glaciei</name>
    <dbReference type="NCBI Taxonomy" id="186761"/>
    <lineage>
        <taxon>Bacteria</taxon>
        <taxon>Pseudomonadati</taxon>
        <taxon>Pseudomonadota</taxon>
        <taxon>Gammaproteobacteria</taxon>
        <taxon>Oceanospirillales</taxon>
        <taxon>Halomonadaceae</taxon>
        <taxon>Vreelandella</taxon>
    </lineage>
</organism>
<evidence type="ECO:0000313" key="1">
    <source>
        <dbReference type="EMBL" id="NYS79933.1"/>
    </source>
</evidence>
<dbReference type="Pfam" id="PF03928">
    <property type="entry name" value="HbpS-like"/>
    <property type="match status" value="1"/>
</dbReference>
<comment type="caution">
    <text evidence="1">The sequence shown here is derived from an EMBL/GenBank/DDBJ whole genome shotgun (WGS) entry which is preliminary data.</text>
</comment>
<evidence type="ECO:0000313" key="2">
    <source>
        <dbReference type="Proteomes" id="UP000526892"/>
    </source>
</evidence>
<keyword evidence="2" id="KW-1185">Reference proteome</keyword>
<dbReference type="InterPro" id="IPR005624">
    <property type="entry name" value="PduO/GlcC-like"/>
</dbReference>
<dbReference type="EMBL" id="JACCDE010000037">
    <property type="protein sequence ID" value="NYS79933.1"/>
    <property type="molecule type" value="Genomic_DNA"/>
</dbReference>
<dbReference type="InterPro" id="IPR052517">
    <property type="entry name" value="GlcG_carb_metab_protein"/>
</dbReference>